<dbReference type="GO" id="GO:0003700">
    <property type="term" value="F:DNA-binding transcription factor activity"/>
    <property type="evidence" value="ECO:0007669"/>
    <property type="project" value="InterPro"/>
</dbReference>
<dbReference type="Gene3D" id="1.10.10.10">
    <property type="entry name" value="Winged helix-like DNA-binding domain superfamily/Winged helix DNA-binding domain"/>
    <property type="match status" value="1"/>
</dbReference>
<organism evidence="2">
    <name type="scientific">marine sediment metagenome</name>
    <dbReference type="NCBI Taxonomy" id="412755"/>
    <lineage>
        <taxon>unclassified sequences</taxon>
        <taxon>metagenomes</taxon>
        <taxon>ecological metagenomes</taxon>
    </lineage>
</organism>
<comment type="caution">
    <text evidence="2">The sequence shown here is derived from an EMBL/GenBank/DDBJ whole genome shotgun (WGS) entry which is preliminary data.</text>
</comment>
<dbReference type="PANTHER" id="PTHR18964">
    <property type="entry name" value="ROK (REPRESSOR, ORF, KINASE) FAMILY"/>
    <property type="match status" value="1"/>
</dbReference>
<dbReference type="PANTHER" id="PTHR18964:SF149">
    <property type="entry name" value="BIFUNCTIONAL UDP-N-ACETYLGLUCOSAMINE 2-EPIMERASE_N-ACETYLMANNOSAMINE KINASE"/>
    <property type="match status" value="1"/>
</dbReference>
<feature type="domain" description="HTH marR-type" evidence="1">
    <location>
        <begin position="17"/>
        <end position="60"/>
    </location>
</feature>
<dbReference type="InterPro" id="IPR000835">
    <property type="entry name" value="HTH_MarR-typ"/>
</dbReference>
<dbReference type="SUPFAM" id="SSF46785">
    <property type="entry name" value="Winged helix' DNA-binding domain"/>
    <property type="match status" value="1"/>
</dbReference>
<dbReference type="EMBL" id="BARS01026315">
    <property type="protein sequence ID" value="GAG00102.1"/>
    <property type="molecule type" value="Genomic_DNA"/>
</dbReference>
<feature type="non-terminal residue" evidence="2">
    <location>
        <position position="121"/>
    </location>
</feature>
<dbReference type="InterPro" id="IPR036390">
    <property type="entry name" value="WH_DNA-bd_sf"/>
</dbReference>
<proteinExistence type="predicted"/>
<gene>
    <name evidence="2" type="ORF">S01H1_41486</name>
</gene>
<dbReference type="Pfam" id="PF12802">
    <property type="entry name" value="MarR_2"/>
    <property type="match status" value="1"/>
</dbReference>
<name>X0ULE8_9ZZZZ</name>
<evidence type="ECO:0000259" key="1">
    <source>
        <dbReference type="Pfam" id="PF12802"/>
    </source>
</evidence>
<evidence type="ECO:0000313" key="2">
    <source>
        <dbReference type="EMBL" id="GAG00102.1"/>
    </source>
</evidence>
<accession>X0ULE8</accession>
<dbReference type="InterPro" id="IPR036388">
    <property type="entry name" value="WH-like_DNA-bd_sf"/>
</dbReference>
<dbReference type="InterPro" id="IPR000600">
    <property type="entry name" value="ROK"/>
</dbReference>
<protein>
    <recommendedName>
        <fullName evidence="1">HTH marR-type domain-containing protein</fullName>
    </recommendedName>
</protein>
<sequence length="121" mass="13416">MLYTTTGNLRLVQKINRALVLNLIKDKGSISRADISKITKLTRSTVSSIVDYLIKKDLIKEIGLTSSGVGRKAILLELNSKAYYSIGVDLGTLHTTVAITDLLGRVETKIEYPTDYQQDKD</sequence>
<reference evidence="2" key="1">
    <citation type="journal article" date="2014" name="Front. Microbiol.">
        <title>High frequency of phylogenetically diverse reductive dehalogenase-homologous genes in deep subseafloor sedimentary metagenomes.</title>
        <authorList>
            <person name="Kawai M."/>
            <person name="Futagami T."/>
            <person name="Toyoda A."/>
            <person name="Takaki Y."/>
            <person name="Nishi S."/>
            <person name="Hori S."/>
            <person name="Arai W."/>
            <person name="Tsubouchi T."/>
            <person name="Morono Y."/>
            <person name="Uchiyama I."/>
            <person name="Ito T."/>
            <person name="Fujiyama A."/>
            <person name="Inagaki F."/>
            <person name="Takami H."/>
        </authorList>
    </citation>
    <scope>NUCLEOTIDE SEQUENCE</scope>
    <source>
        <strain evidence="2">Expedition CK06-06</strain>
    </source>
</reference>
<dbReference type="AlphaFoldDB" id="X0ULE8"/>